<comment type="subcellular location">
    <subcellularLocation>
        <location evidence="1">Membrane</location>
        <topology evidence="1">Multi-pass membrane protein</topology>
    </subcellularLocation>
</comment>
<dbReference type="Pfam" id="PF00153">
    <property type="entry name" value="Mito_carr"/>
    <property type="match status" value="1"/>
</dbReference>
<organism evidence="6">
    <name type="scientific">Glycine soja</name>
    <name type="common">Wild soybean</name>
    <dbReference type="NCBI Taxonomy" id="3848"/>
    <lineage>
        <taxon>Eukaryota</taxon>
        <taxon>Viridiplantae</taxon>
        <taxon>Streptophyta</taxon>
        <taxon>Embryophyta</taxon>
        <taxon>Tracheophyta</taxon>
        <taxon>Spermatophyta</taxon>
        <taxon>Magnoliopsida</taxon>
        <taxon>eudicotyledons</taxon>
        <taxon>Gunneridae</taxon>
        <taxon>Pentapetalae</taxon>
        <taxon>rosids</taxon>
        <taxon>fabids</taxon>
        <taxon>Fabales</taxon>
        <taxon>Fabaceae</taxon>
        <taxon>Papilionoideae</taxon>
        <taxon>50 kb inversion clade</taxon>
        <taxon>NPAAA clade</taxon>
        <taxon>indigoferoid/millettioid clade</taxon>
        <taxon>Phaseoleae</taxon>
        <taxon>Glycine</taxon>
        <taxon>Glycine subgen. Soja</taxon>
    </lineage>
</organism>
<evidence type="ECO:0000256" key="4">
    <source>
        <dbReference type="PROSITE-ProRule" id="PRU00282"/>
    </source>
</evidence>
<evidence type="ECO:0000256" key="2">
    <source>
        <dbReference type="ARBA" id="ARBA00022692"/>
    </source>
</evidence>
<keyword evidence="2 4" id="KW-0812">Transmembrane</keyword>
<dbReference type="GO" id="GO:0016020">
    <property type="term" value="C:membrane"/>
    <property type="evidence" value="ECO:0007669"/>
    <property type="project" value="UniProtKB-SubCell"/>
</dbReference>
<evidence type="ECO:0000256" key="3">
    <source>
        <dbReference type="ARBA" id="ARBA00023136"/>
    </source>
</evidence>
<dbReference type="Proteomes" id="UP000053555">
    <property type="component" value="Unassembled WGS sequence"/>
</dbReference>
<dbReference type="SUPFAM" id="SSF103506">
    <property type="entry name" value="Mitochondrial carrier"/>
    <property type="match status" value="1"/>
</dbReference>
<reference evidence="6" key="1">
    <citation type="submission" date="2014-07" db="EMBL/GenBank/DDBJ databases">
        <title>Identification of a novel salt tolerance gene in wild soybean by whole-genome sequencing.</title>
        <authorList>
            <person name="Lam H.-M."/>
            <person name="Qi X."/>
            <person name="Li M.-W."/>
            <person name="Liu X."/>
            <person name="Xie M."/>
            <person name="Ni M."/>
            <person name="Xu X."/>
        </authorList>
    </citation>
    <scope>NUCLEOTIDE SEQUENCE [LARGE SCALE GENOMIC DNA]</scope>
    <source>
        <tissue evidence="6">Root</tissue>
    </source>
</reference>
<proteinExistence type="inferred from homology"/>
<sequence length="179" mass="19129">MPLSSSQCLLSSFLGSREDASTTRIKPTLVGSSPAQESLFWPAEASSSHQTGPTRFSYPTSGLGAYGVATTAPSTSAGTGVTPPVTMTVPLLQHHWRKPTSNPGEVDPGRELGGWLQPTYLHHPIQGIRKMQLRGEGVGALWTGIGPYIARNGIINVVELGSYDQVKQVMKKTLDCIVE</sequence>
<dbReference type="AlphaFoldDB" id="A0A0B2R7D3"/>
<evidence type="ECO:0000313" key="6">
    <source>
        <dbReference type="EMBL" id="KHN27702.1"/>
    </source>
</evidence>
<evidence type="ECO:0000256" key="1">
    <source>
        <dbReference type="ARBA" id="ARBA00004141"/>
    </source>
</evidence>
<accession>A0A0B2R7D3</accession>
<keyword evidence="3 4" id="KW-0472">Membrane</keyword>
<dbReference type="InterPro" id="IPR018108">
    <property type="entry name" value="MCP_transmembrane"/>
</dbReference>
<dbReference type="InterPro" id="IPR023395">
    <property type="entry name" value="MCP_dom_sf"/>
</dbReference>
<dbReference type="Gene3D" id="1.50.40.10">
    <property type="entry name" value="Mitochondrial carrier domain"/>
    <property type="match status" value="1"/>
</dbReference>
<feature type="repeat" description="Solcar" evidence="4">
    <location>
        <begin position="61"/>
        <end position="169"/>
    </location>
</feature>
<keyword evidence="5" id="KW-0813">Transport</keyword>
<comment type="similarity">
    <text evidence="5">Belongs to the mitochondrial carrier (TC 2.A.29) family.</text>
</comment>
<dbReference type="PROSITE" id="PS50920">
    <property type="entry name" value="SOLCAR"/>
    <property type="match status" value="1"/>
</dbReference>
<name>A0A0B2R7D3_GLYSO</name>
<evidence type="ECO:0000256" key="5">
    <source>
        <dbReference type="RuleBase" id="RU000488"/>
    </source>
</evidence>
<protein>
    <submittedName>
        <fullName evidence="6">Uncharacterized protein</fullName>
    </submittedName>
</protein>
<dbReference type="EMBL" id="KN653124">
    <property type="protein sequence ID" value="KHN27702.1"/>
    <property type="molecule type" value="Genomic_DNA"/>
</dbReference>
<gene>
    <name evidence="6" type="ORF">glysoja_026269</name>
</gene>